<evidence type="ECO:0000313" key="24">
    <source>
        <dbReference type="Proteomes" id="UP000827889"/>
    </source>
</evidence>
<evidence type="ECO:0000256" key="15">
    <source>
        <dbReference type="ARBA" id="ARBA00023170"/>
    </source>
</evidence>
<evidence type="ECO:0000313" key="25">
    <source>
        <dbReference type="RefSeq" id="XP_030513734.1"/>
    </source>
</evidence>
<dbReference type="PROSITE" id="PS00108">
    <property type="entry name" value="PROTEIN_KINASE_ST"/>
    <property type="match status" value="1"/>
</dbReference>
<dbReference type="Gene3D" id="3.30.200.20">
    <property type="entry name" value="Phosphorylase Kinase, domain 1"/>
    <property type="match status" value="1"/>
</dbReference>
<dbReference type="GO" id="GO:0016020">
    <property type="term" value="C:membrane"/>
    <property type="evidence" value="ECO:0007669"/>
    <property type="project" value="UniProtKB-SubCell"/>
</dbReference>
<dbReference type="InterPro" id="IPR001611">
    <property type="entry name" value="Leu-rich_rpt"/>
</dbReference>
<evidence type="ECO:0000256" key="19">
    <source>
        <dbReference type="PROSITE-ProRule" id="PRU10141"/>
    </source>
</evidence>
<dbReference type="Pfam" id="PF00560">
    <property type="entry name" value="LRR_1"/>
    <property type="match status" value="4"/>
</dbReference>
<dbReference type="Pfam" id="PF11721">
    <property type="entry name" value="Malectin"/>
    <property type="match status" value="1"/>
</dbReference>
<dbReference type="GeneID" id="115727622"/>
<feature type="region of interest" description="Disordered" evidence="20">
    <location>
        <begin position="1083"/>
        <end position="1106"/>
    </location>
</feature>
<keyword evidence="5" id="KW-0433">Leucine-rich repeat</keyword>
<dbReference type="InterPro" id="IPR017441">
    <property type="entry name" value="Protein_kinase_ATP_BS"/>
</dbReference>
<dbReference type="GO" id="GO:0004674">
    <property type="term" value="F:protein serine/threonine kinase activity"/>
    <property type="evidence" value="ECO:0007669"/>
    <property type="project" value="UniProtKB-KW"/>
</dbReference>
<dbReference type="FunFam" id="3.80.10.10:FF:000874">
    <property type="entry name" value="Probable LRR receptor-like serine/threonine-protein kinase RFK1"/>
    <property type="match status" value="1"/>
</dbReference>
<dbReference type="FunFam" id="3.30.200.20:FF:000217">
    <property type="entry name" value="probable LRR receptor-like serine/threonine-protein kinase At1g53430"/>
    <property type="match status" value="1"/>
</dbReference>
<dbReference type="InterPro" id="IPR011009">
    <property type="entry name" value="Kinase-like_dom_sf"/>
</dbReference>
<dbReference type="InterPro" id="IPR051824">
    <property type="entry name" value="LRR_Rcpt-Like_S/T_Kinase"/>
</dbReference>
<keyword evidence="7 21" id="KW-0812">Transmembrane</keyword>
<comment type="catalytic activity">
    <reaction evidence="18">
        <text>L-seryl-[protein] + ATP = O-phospho-L-seryl-[protein] + ADP + H(+)</text>
        <dbReference type="Rhea" id="RHEA:17989"/>
        <dbReference type="Rhea" id="RHEA-COMP:9863"/>
        <dbReference type="Rhea" id="RHEA-COMP:11604"/>
        <dbReference type="ChEBI" id="CHEBI:15378"/>
        <dbReference type="ChEBI" id="CHEBI:29999"/>
        <dbReference type="ChEBI" id="CHEBI:30616"/>
        <dbReference type="ChEBI" id="CHEBI:83421"/>
        <dbReference type="ChEBI" id="CHEBI:456216"/>
        <dbReference type="EC" id="2.7.11.1"/>
    </reaction>
</comment>
<sequence length="1106" mass="122327">MPAFPPVSFPIWVLEIFSLVLSATTLSTEHSICWCPILVPSSRVLAISSPGRARFLVVMGRNLFVFLILMGLSCFGSVWLAESKLPQAEVDALRKITSAMGSTFWDFDGDNCKIRSVGLTLQLPAGNESRIDCQCNIGNDTLCHVVGMVLKFHNLSGILSPEIAKLPYLREIDFAYNYLSGEIPDELGSMQLTSISLLVNRLSGAIPKSLANIVSLTYLSLEANQFSGPVPPELGSLINLGTLILSSNQLTGNLPATFAALGNLTDFRINDNFFNGTIPNLISNWKQLKRLEMHASGLKGPIPSQVSSLDEVEQLRISDIDGPLQLFPALDNMTGLVTLVLRSCNITGQIPPYIWRLQNLEMLDLSYNQLTGQIPATINLKHIRFIFVTGNLLTGTVPDSILMEGTSVDLSYNDFTWQGPQQPACQGNMNLNVNLFRSSSAENNSGRGVPCLENFRCPHYSSCLHVNCGGEDETIKESKQKIIFQGDGHVEGGAAKYYLNLDEFWGFSSTGDFMDDNDKQNLRYSVFLPSSNLSVLDATARKAPISLTYFHYCLENGMYTVKLRFAEIQFTNDRTYNSLGRRVFDIFVQGKSMQKDYNIEIAAGAAQKPREEVYNVSVTNNMLEIRLLFAGKGTTRIPRSGVYGPLISSISVVSDVKGCSRGGKQKTAYIVVGVGAGAFCIVLLSLCILKWKGYFRGRTNRRQGMEGLDLQTGTFSLKRIKAATNDFDSANKIGEGGFGAVYKGQLNDGTVIAVKQLSSKSRQGNKEFLNEIGMISCLQHPNLVKLHGCCIEGDQLSVVYEYMENNSLARALFGPENHQLQLDWPTRHKICTGIAKGLAFLHEESRIKIVHRDIKATNVLLDRDLNPKISDFGLARLNEVEKTHISTKVAGTIGYMAPEYALWGYLTYKADVYSFGVVALEIVSGKSNNGSLLSDDYICLLDWACHLQQTGNLMRLVDENLRTEVNIEEAEIMVKVALLCTNASPSLRPTMSEAVNMLEGRMAVPDVIPEPSTYHEDLRFKAMRDLRKQGQQHSYTESQTENSTTTNTFRSLSSTSTQDLFEKSRPACPTHARLELANRSPIAITEEKVPRPWELSSVEAEKLDEA</sequence>
<evidence type="ECO:0000256" key="11">
    <source>
        <dbReference type="ARBA" id="ARBA00022777"/>
    </source>
</evidence>
<evidence type="ECO:0000256" key="7">
    <source>
        <dbReference type="ARBA" id="ARBA00022692"/>
    </source>
</evidence>
<keyword evidence="12 19" id="KW-0067">ATP-binding</keyword>
<dbReference type="FunFam" id="1.10.510.10:FF:000044">
    <property type="entry name" value="Putative LRR receptor-like serine/threonine-protein kinase"/>
    <property type="match status" value="1"/>
</dbReference>
<dbReference type="InterPro" id="IPR021720">
    <property type="entry name" value="Malectin_dom"/>
</dbReference>
<evidence type="ECO:0000256" key="6">
    <source>
        <dbReference type="ARBA" id="ARBA00022679"/>
    </source>
</evidence>
<keyword evidence="11" id="KW-0418">Kinase</keyword>
<proteinExistence type="predicted"/>
<keyword evidence="4" id="KW-0597">Phosphoprotein</keyword>
<evidence type="ECO:0000256" key="12">
    <source>
        <dbReference type="ARBA" id="ARBA00022840"/>
    </source>
</evidence>
<dbReference type="InterPro" id="IPR032675">
    <property type="entry name" value="LRR_dom_sf"/>
</dbReference>
<reference evidence="25" key="1">
    <citation type="submission" date="2025-08" db="UniProtKB">
        <authorList>
            <consortium name="RefSeq"/>
        </authorList>
    </citation>
    <scope>IDENTIFICATION</scope>
    <source>
        <tissue evidence="25">Leaf</tissue>
    </source>
</reference>
<dbReference type="Gene3D" id="3.80.10.10">
    <property type="entry name" value="Ribonuclease Inhibitor"/>
    <property type="match status" value="2"/>
</dbReference>
<dbReference type="Gene3D" id="1.10.510.10">
    <property type="entry name" value="Transferase(Phosphotransferase) domain 1"/>
    <property type="match status" value="1"/>
</dbReference>
<dbReference type="FunFam" id="2.60.120.430:FF:000004">
    <property type="entry name" value="Putative leucine-rich repeat receptor-like serine/threonine-protein kinase"/>
    <property type="match status" value="1"/>
</dbReference>
<keyword evidence="15" id="KW-0675">Receptor</keyword>
<keyword evidence="8 22" id="KW-0732">Signal</keyword>
<evidence type="ECO:0000256" key="4">
    <source>
        <dbReference type="ARBA" id="ARBA00022553"/>
    </source>
</evidence>
<evidence type="ECO:0000256" key="2">
    <source>
        <dbReference type="ARBA" id="ARBA00012513"/>
    </source>
</evidence>
<protein>
    <recommendedName>
        <fullName evidence="2">non-specific serine/threonine protein kinase</fullName>
        <ecNumber evidence="2">2.7.11.1</ecNumber>
    </recommendedName>
</protein>
<dbReference type="FunFam" id="3.80.10.10:FF:000452">
    <property type="entry name" value="Probable LRR receptor-like serine/threonine-protein kinase RFK1"/>
    <property type="match status" value="1"/>
</dbReference>
<keyword evidence="24" id="KW-1185">Reference proteome</keyword>
<dbReference type="PROSITE" id="PS00107">
    <property type="entry name" value="PROTEIN_KINASE_ATP"/>
    <property type="match status" value="1"/>
</dbReference>
<dbReference type="RefSeq" id="XP_030513734.1">
    <property type="nucleotide sequence ID" value="XM_030657874.2"/>
</dbReference>
<evidence type="ECO:0000256" key="22">
    <source>
        <dbReference type="SAM" id="SignalP"/>
    </source>
</evidence>
<evidence type="ECO:0000256" key="13">
    <source>
        <dbReference type="ARBA" id="ARBA00022989"/>
    </source>
</evidence>
<dbReference type="Gene3D" id="2.60.120.430">
    <property type="entry name" value="Galactose-binding lectin"/>
    <property type="match status" value="1"/>
</dbReference>
<evidence type="ECO:0000256" key="16">
    <source>
        <dbReference type="ARBA" id="ARBA00023180"/>
    </source>
</evidence>
<dbReference type="KEGG" id="rarg:115727622"/>
<keyword evidence="9" id="KW-0677">Repeat</keyword>
<feature type="chain" id="PRO_5034406260" description="non-specific serine/threonine protein kinase" evidence="22">
    <location>
        <begin position="23"/>
        <end position="1106"/>
    </location>
</feature>
<comment type="catalytic activity">
    <reaction evidence="17">
        <text>L-threonyl-[protein] + ATP = O-phospho-L-threonyl-[protein] + ADP + H(+)</text>
        <dbReference type="Rhea" id="RHEA:46608"/>
        <dbReference type="Rhea" id="RHEA-COMP:11060"/>
        <dbReference type="Rhea" id="RHEA-COMP:11605"/>
        <dbReference type="ChEBI" id="CHEBI:15378"/>
        <dbReference type="ChEBI" id="CHEBI:30013"/>
        <dbReference type="ChEBI" id="CHEBI:30616"/>
        <dbReference type="ChEBI" id="CHEBI:61977"/>
        <dbReference type="ChEBI" id="CHEBI:456216"/>
        <dbReference type="EC" id="2.7.11.1"/>
    </reaction>
</comment>
<dbReference type="AlphaFoldDB" id="A0A8B8MUL5"/>
<evidence type="ECO:0000256" key="21">
    <source>
        <dbReference type="SAM" id="Phobius"/>
    </source>
</evidence>
<evidence type="ECO:0000256" key="14">
    <source>
        <dbReference type="ARBA" id="ARBA00023136"/>
    </source>
</evidence>
<dbReference type="PROSITE" id="PS50011">
    <property type="entry name" value="PROTEIN_KINASE_DOM"/>
    <property type="match status" value="1"/>
</dbReference>
<evidence type="ECO:0000256" key="20">
    <source>
        <dbReference type="SAM" id="MobiDB-lite"/>
    </source>
</evidence>
<evidence type="ECO:0000256" key="3">
    <source>
        <dbReference type="ARBA" id="ARBA00022527"/>
    </source>
</evidence>
<feature type="domain" description="Protein kinase" evidence="23">
    <location>
        <begin position="727"/>
        <end position="1002"/>
    </location>
</feature>
<keyword evidence="14 21" id="KW-0472">Membrane</keyword>
<evidence type="ECO:0000256" key="8">
    <source>
        <dbReference type="ARBA" id="ARBA00022729"/>
    </source>
</evidence>
<keyword evidence="16" id="KW-0325">Glycoprotein</keyword>
<feature type="transmembrane region" description="Helical" evidence="21">
    <location>
        <begin position="668"/>
        <end position="689"/>
    </location>
</feature>
<dbReference type="GO" id="GO:0005524">
    <property type="term" value="F:ATP binding"/>
    <property type="evidence" value="ECO:0007669"/>
    <property type="project" value="UniProtKB-UniRule"/>
</dbReference>
<dbReference type="EC" id="2.7.11.1" evidence="2"/>
<name>A0A8B8MUL5_9MYRT</name>
<feature type="signal peptide" evidence="22">
    <location>
        <begin position="1"/>
        <end position="22"/>
    </location>
</feature>
<dbReference type="FunFam" id="3.80.10.10:FF:000433">
    <property type="entry name" value="Putative LRR receptor-like serine/threonine-protein kinase isoform A"/>
    <property type="match status" value="1"/>
</dbReference>
<dbReference type="SUPFAM" id="SSF52058">
    <property type="entry name" value="L domain-like"/>
    <property type="match status" value="1"/>
</dbReference>
<evidence type="ECO:0000256" key="10">
    <source>
        <dbReference type="ARBA" id="ARBA00022741"/>
    </source>
</evidence>
<gene>
    <name evidence="25" type="primary">LOC115727622</name>
</gene>
<dbReference type="InterPro" id="IPR000719">
    <property type="entry name" value="Prot_kinase_dom"/>
</dbReference>
<evidence type="ECO:0000256" key="18">
    <source>
        <dbReference type="ARBA" id="ARBA00048679"/>
    </source>
</evidence>
<dbReference type="OrthoDB" id="1867350at2759"/>
<keyword evidence="10 19" id="KW-0547">Nucleotide-binding</keyword>
<feature type="binding site" evidence="19">
    <location>
        <position position="755"/>
    </location>
    <ligand>
        <name>ATP</name>
        <dbReference type="ChEBI" id="CHEBI:30616"/>
    </ligand>
</feature>
<dbReference type="PANTHER" id="PTHR48006">
    <property type="entry name" value="LEUCINE-RICH REPEAT-CONTAINING PROTEIN DDB_G0281931-RELATED"/>
    <property type="match status" value="1"/>
</dbReference>
<dbReference type="Pfam" id="PF07714">
    <property type="entry name" value="PK_Tyr_Ser-Thr"/>
    <property type="match status" value="1"/>
</dbReference>
<dbReference type="SUPFAM" id="SSF56112">
    <property type="entry name" value="Protein kinase-like (PK-like)"/>
    <property type="match status" value="1"/>
</dbReference>
<dbReference type="InterPro" id="IPR001245">
    <property type="entry name" value="Ser-Thr/Tyr_kinase_cat_dom"/>
</dbReference>
<evidence type="ECO:0000256" key="17">
    <source>
        <dbReference type="ARBA" id="ARBA00047899"/>
    </source>
</evidence>
<evidence type="ECO:0000256" key="9">
    <source>
        <dbReference type="ARBA" id="ARBA00022737"/>
    </source>
</evidence>
<accession>A0A8B8MUL5</accession>
<dbReference type="PROSITE" id="PS51450">
    <property type="entry name" value="LRR"/>
    <property type="match status" value="1"/>
</dbReference>
<feature type="region of interest" description="Disordered" evidence="20">
    <location>
        <begin position="1027"/>
        <end position="1052"/>
    </location>
</feature>
<dbReference type="PANTHER" id="PTHR48006:SF56">
    <property type="entry name" value="PROTEIN KINASE DOMAIN-CONTAINING PROTEIN"/>
    <property type="match status" value="1"/>
</dbReference>
<dbReference type="CDD" id="cd14066">
    <property type="entry name" value="STKc_IRAK"/>
    <property type="match status" value="1"/>
</dbReference>
<dbReference type="Proteomes" id="UP000827889">
    <property type="component" value="Chromosome 3"/>
</dbReference>
<organism evidence="24 25">
    <name type="scientific">Rhodamnia argentea</name>
    <dbReference type="NCBI Taxonomy" id="178133"/>
    <lineage>
        <taxon>Eukaryota</taxon>
        <taxon>Viridiplantae</taxon>
        <taxon>Streptophyta</taxon>
        <taxon>Embryophyta</taxon>
        <taxon>Tracheophyta</taxon>
        <taxon>Spermatophyta</taxon>
        <taxon>Magnoliopsida</taxon>
        <taxon>eudicotyledons</taxon>
        <taxon>Gunneridae</taxon>
        <taxon>Pentapetalae</taxon>
        <taxon>rosids</taxon>
        <taxon>malvids</taxon>
        <taxon>Myrtales</taxon>
        <taxon>Myrtaceae</taxon>
        <taxon>Myrtoideae</taxon>
        <taxon>Myrteae</taxon>
        <taxon>Australasian group</taxon>
        <taxon>Rhodamnia</taxon>
    </lineage>
</organism>
<keyword evidence="13 21" id="KW-1133">Transmembrane helix</keyword>
<feature type="compositionally biased region" description="Low complexity" evidence="20">
    <location>
        <begin position="1036"/>
        <end position="1048"/>
    </location>
</feature>
<evidence type="ECO:0000259" key="23">
    <source>
        <dbReference type="PROSITE" id="PS50011"/>
    </source>
</evidence>
<keyword evidence="3" id="KW-0723">Serine/threonine-protein kinase</keyword>
<comment type="subcellular location">
    <subcellularLocation>
        <location evidence="1">Membrane</location>
        <topology evidence="1">Single-pass type I membrane protein</topology>
    </subcellularLocation>
</comment>
<evidence type="ECO:0000256" key="1">
    <source>
        <dbReference type="ARBA" id="ARBA00004479"/>
    </source>
</evidence>
<dbReference type="InterPro" id="IPR008271">
    <property type="entry name" value="Ser/Thr_kinase_AS"/>
</dbReference>
<dbReference type="SMART" id="SM00220">
    <property type="entry name" value="S_TKc"/>
    <property type="match status" value="1"/>
</dbReference>
<keyword evidence="6" id="KW-0808">Transferase</keyword>
<evidence type="ECO:0000256" key="5">
    <source>
        <dbReference type="ARBA" id="ARBA00022614"/>
    </source>
</evidence>